<dbReference type="EMBL" id="JAAIUW010000010">
    <property type="protein sequence ID" value="KAF7813675.1"/>
    <property type="molecule type" value="Genomic_DNA"/>
</dbReference>
<evidence type="ECO:0000256" key="3">
    <source>
        <dbReference type="ARBA" id="ARBA00022946"/>
    </source>
</evidence>
<dbReference type="SMART" id="SM00733">
    <property type="entry name" value="Mterf"/>
    <property type="match status" value="11"/>
</dbReference>
<comment type="similarity">
    <text evidence="1">Belongs to the mTERF family.</text>
</comment>
<comment type="caution">
    <text evidence="4">The sequence shown here is derived from an EMBL/GenBank/DDBJ whole genome shotgun (WGS) entry which is preliminary data.</text>
</comment>
<dbReference type="GO" id="GO:0006353">
    <property type="term" value="P:DNA-templated transcription termination"/>
    <property type="evidence" value="ECO:0007669"/>
    <property type="project" value="UniProtKB-KW"/>
</dbReference>
<keyword evidence="2" id="KW-0804">Transcription</keyword>
<organism evidence="4 5">
    <name type="scientific">Senna tora</name>
    <dbReference type="NCBI Taxonomy" id="362788"/>
    <lineage>
        <taxon>Eukaryota</taxon>
        <taxon>Viridiplantae</taxon>
        <taxon>Streptophyta</taxon>
        <taxon>Embryophyta</taxon>
        <taxon>Tracheophyta</taxon>
        <taxon>Spermatophyta</taxon>
        <taxon>Magnoliopsida</taxon>
        <taxon>eudicotyledons</taxon>
        <taxon>Gunneridae</taxon>
        <taxon>Pentapetalae</taxon>
        <taxon>rosids</taxon>
        <taxon>fabids</taxon>
        <taxon>Fabales</taxon>
        <taxon>Fabaceae</taxon>
        <taxon>Caesalpinioideae</taxon>
        <taxon>Cassia clade</taxon>
        <taxon>Senna</taxon>
    </lineage>
</organism>
<protein>
    <submittedName>
        <fullName evidence="4">Transcription termination factor family protein</fullName>
    </submittedName>
</protein>
<dbReference type="OrthoDB" id="637682at2759"/>
<sequence>MYACYRKSLFFLKAFTPTSSISLLPLFPKPSPSPLGHSYRTAESASEKLCFRTNYLINTCGFSPENASQLSRIVTFVKSDAPDAFLDLLKSLDLSDSVIRDTIKRAPRILSCDHARTITPKIEFFKSKGASSSQLARIVTFNPSFLLNSLENQIIPNYDLLRSLFHSDKKTVTSIQRCPRIVTDSYLAQKVKLLQDCGVSESHIARLIGHWPRVLCCGIDLLKRKADELLEMGFHPSKSTFIEALFAKVIISKSSWESKVELYRRWGWSEETLVEAFIRGPACIVSSCHKIDAVMDFLVTRMGWDSLYLAKNPALLYYSLEKRVVPRAFVLQFLQSRGAVHHLPPSYLSSDLRLLETMYDCYHKSLLYLKSFMRTSPIPRLCVLLNHGPSILALKYSTGTSTSTKQSFRVSYLINKCGFSAQAASELSSHTSFFNSEKADAVLKLLRKLNFSDSQLRDTIKRAPDILSRDPVNTLLPKLEFFKSKGASSSQLAMIITTNPWSLDKSLVNHIIPCYDLIKSFLHSDERTMKTLKTCPNLITDYRLAQKVKLLQDYGVPDSSVTRLFRFWPLMMNFKIEEFKSNLDELKELGLHPSKASFTDALRAKLVVRESSWKRKVELYRRWGWSDETFLKAFIKRPCCMLKSESKIEAIMEFFVNYMGWDSLVLSEYPLLFTLSLEKRIIPRASVLQFLQSRDLIEKQAYANSFFLTDELFYKKFVAPFKDEAVELLKLYEEKLNPSR</sequence>
<evidence type="ECO:0000256" key="2">
    <source>
        <dbReference type="ARBA" id="ARBA00022472"/>
    </source>
</evidence>
<dbReference type="AlphaFoldDB" id="A0A834T308"/>
<name>A0A834T308_9FABA</name>
<dbReference type="Proteomes" id="UP000634136">
    <property type="component" value="Unassembled WGS sequence"/>
</dbReference>
<keyword evidence="5" id="KW-1185">Reference proteome</keyword>
<dbReference type="FunFam" id="1.25.70.10:FF:000001">
    <property type="entry name" value="Mitochondrial transcription termination factor-like"/>
    <property type="match status" value="2"/>
</dbReference>
<keyword evidence="3" id="KW-0809">Transit peptide</keyword>
<dbReference type="PANTHER" id="PTHR13068">
    <property type="entry name" value="CGI-12 PROTEIN-RELATED"/>
    <property type="match status" value="1"/>
</dbReference>
<proteinExistence type="inferred from homology"/>
<evidence type="ECO:0000313" key="4">
    <source>
        <dbReference type="EMBL" id="KAF7813675.1"/>
    </source>
</evidence>
<dbReference type="InterPro" id="IPR003690">
    <property type="entry name" value="MTERF"/>
</dbReference>
<dbReference type="Pfam" id="PF02536">
    <property type="entry name" value="mTERF"/>
    <property type="match status" value="2"/>
</dbReference>
<dbReference type="InterPro" id="IPR038538">
    <property type="entry name" value="MTERF_sf"/>
</dbReference>
<reference evidence="4" key="1">
    <citation type="submission" date="2020-09" db="EMBL/GenBank/DDBJ databases">
        <title>Genome-Enabled Discovery of Anthraquinone Biosynthesis in Senna tora.</title>
        <authorList>
            <person name="Kang S.-H."/>
            <person name="Pandey R.P."/>
            <person name="Lee C.-M."/>
            <person name="Sim J.-S."/>
            <person name="Jeong J.-T."/>
            <person name="Choi B.-S."/>
            <person name="Jung M."/>
            <person name="Ginzburg D."/>
            <person name="Zhao K."/>
            <person name="Won S.Y."/>
            <person name="Oh T.-J."/>
            <person name="Yu Y."/>
            <person name="Kim N.-H."/>
            <person name="Lee O.R."/>
            <person name="Lee T.-H."/>
            <person name="Bashyal P."/>
            <person name="Kim T.-S."/>
            <person name="Lee W.-H."/>
            <person name="Kawkins C."/>
            <person name="Kim C.-K."/>
            <person name="Kim J.S."/>
            <person name="Ahn B.O."/>
            <person name="Rhee S.Y."/>
            <person name="Sohng J.K."/>
        </authorList>
    </citation>
    <scope>NUCLEOTIDE SEQUENCE</scope>
    <source>
        <tissue evidence="4">Leaf</tissue>
    </source>
</reference>
<evidence type="ECO:0000256" key="1">
    <source>
        <dbReference type="ARBA" id="ARBA00007692"/>
    </source>
</evidence>
<keyword evidence="2" id="KW-0805">Transcription regulation</keyword>
<dbReference type="GO" id="GO:0003676">
    <property type="term" value="F:nucleic acid binding"/>
    <property type="evidence" value="ECO:0007669"/>
    <property type="project" value="InterPro"/>
</dbReference>
<gene>
    <name evidence="4" type="ORF">G2W53_034651</name>
</gene>
<evidence type="ECO:0000313" key="5">
    <source>
        <dbReference type="Proteomes" id="UP000634136"/>
    </source>
</evidence>
<dbReference type="PANTHER" id="PTHR13068:SF224">
    <property type="entry name" value="TRANSCRIPTION TERMINATION FACTOR FAMILY PROTEIN"/>
    <property type="match status" value="1"/>
</dbReference>
<accession>A0A834T308</accession>
<dbReference type="Gene3D" id="1.25.70.10">
    <property type="entry name" value="Transcription termination factor 3, mitochondrial"/>
    <property type="match status" value="3"/>
</dbReference>
<keyword evidence="2" id="KW-0806">Transcription termination</keyword>